<evidence type="ECO:0000256" key="4">
    <source>
        <dbReference type="ARBA" id="ARBA00023163"/>
    </source>
</evidence>
<reference evidence="8" key="1">
    <citation type="journal article" date="2020" name="Stud. Mycol.">
        <title>101 Dothideomycetes genomes: a test case for predicting lifestyles and emergence of pathogens.</title>
        <authorList>
            <person name="Haridas S."/>
            <person name="Albert R."/>
            <person name="Binder M."/>
            <person name="Bloem J."/>
            <person name="Labutti K."/>
            <person name="Salamov A."/>
            <person name="Andreopoulos B."/>
            <person name="Baker S."/>
            <person name="Barry K."/>
            <person name="Bills G."/>
            <person name="Bluhm B."/>
            <person name="Cannon C."/>
            <person name="Castanera R."/>
            <person name="Culley D."/>
            <person name="Daum C."/>
            <person name="Ezra D."/>
            <person name="Gonzalez J."/>
            <person name="Henrissat B."/>
            <person name="Kuo A."/>
            <person name="Liang C."/>
            <person name="Lipzen A."/>
            <person name="Lutzoni F."/>
            <person name="Magnuson J."/>
            <person name="Mondo S."/>
            <person name="Nolan M."/>
            <person name="Ohm R."/>
            <person name="Pangilinan J."/>
            <person name="Park H.-J."/>
            <person name="Ramirez L."/>
            <person name="Alfaro M."/>
            <person name="Sun H."/>
            <person name="Tritt A."/>
            <person name="Yoshinaga Y."/>
            <person name="Zwiers L.-H."/>
            <person name="Turgeon B."/>
            <person name="Goodwin S."/>
            <person name="Spatafora J."/>
            <person name="Crous P."/>
            <person name="Grigoriev I."/>
        </authorList>
    </citation>
    <scope>NUCLEOTIDE SEQUENCE</scope>
    <source>
        <strain evidence="8">CBS 116435</strain>
    </source>
</reference>
<organism evidence="8 9">
    <name type="scientific">Polychaeton citri CBS 116435</name>
    <dbReference type="NCBI Taxonomy" id="1314669"/>
    <lineage>
        <taxon>Eukaryota</taxon>
        <taxon>Fungi</taxon>
        <taxon>Dikarya</taxon>
        <taxon>Ascomycota</taxon>
        <taxon>Pezizomycotina</taxon>
        <taxon>Dothideomycetes</taxon>
        <taxon>Dothideomycetidae</taxon>
        <taxon>Capnodiales</taxon>
        <taxon>Capnodiaceae</taxon>
        <taxon>Polychaeton</taxon>
    </lineage>
</organism>
<dbReference type="InterPro" id="IPR036388">
    <property type="entry name" value="WH-like_DNA-bd_sf"/>
</dbReference>
<dbReference type="InterPro" id="IPR007832">
    <property type="entry name" value="RNA_pol_Rpc34"/>
</dbReference>
<keyword evidence="5 6" id="KW-0539">Nucleus</keyword>
<dbReference type="SUPFAM" id="SSF46785">
    <property type="entry name" value="Winged helix' DNA-binding domain"/>
    <property type="match status" value="1"/>
</dbReference>
<dbReference type="GO" id="GO:0005654">
    <property type="term" value="C:nucleoplasm"/>
    <property type="evidence" value="ECO:0007669"/>
    <property type="project" value="UniProtKB-ARBA"/>
</dbReference>
<feature type="region of interest" description="Disordered" evidence="7">
    <location>
        <begin position="208"/>
        <end position="253"/>
    </location>
</feature>
<comment type="similarity">
    <text evidence="2 6">Belongs to the eukaryotic RPC34/RPC39 RNA polymerase subunit family.</text>
</comment>
<evidence type="ECO:0000256" key="1">
    <source>
        <dbReference type="ARBA" id="ARBA00004123"/>
    </source>
</evidence>
<evidence type="ECO:0000256" key="6">
    <source>
        <dbReference type="PIRNR" id="PIRNR028763"/>
    </source>
</evidence>
<evidence type="ECO:0000313" key="8">
    <source>
        <dbReference type="EMBL" id="KAF2720847.1"/>
    </source>
</evidence>
<dbReference type="GO" id="GO:0005737">
    <property type="term" value="C:cytoplasm"/>
    <property type="evidence" value="ECO:0007669"/>
    <property type="project" value="UniProtKB-ARBA"/>
</dbReference>
<evidence type="ECO:0000256" key="3">
    <source>
        <dbReference type="ARBA" id="ARBA00022478"/>
    </source>
</evidence>
<dbReference type="FunFam" id="1.10.10.10:FF:000116">
    <property type="entry name" value="DNA-directed RNA polymerase III subunit RPC6"/>
    <property type="match status" value="1"/>
</dbReference>
<feature type="compositionally biased region" description="Basic and acidic residues" evidence="7">
    <location>
        <begin position="233"/>
        <end position="246"/>
    </location>
</feature>
<accession>A0A9P4QA34</accession>
<name>A0A9P4QA34_9PEZI</name>
<dbReference type="Pfam" id="PF05158">
    <property type="entry name" value="RNA_pol_Rpc34"/>
    <property type="match status" value="1"/>
</dbReference>
<dbReference type="Proteomes" id="UP000799441">
    <property type="component" value="Unassembled WGS sequence"/>
</dbReference>
<evidence type="ECO:0000256" key="5">
    <source>
        <dbReference type="ARBA" id="ARBA00023242"/>
    </source>
</evidence>
<dbReference type="PIRSF" id="PIRSF028763">
    <property type="entry name" value="RNA_pol_Rpc34"/>
    <property type="match status" value="1"/>
</dbReference>
<comment type="subcellular location">
    <subcellularLocation>
        <location evidence="1 6">Nucleus</location>
    </subcellularLocation>
</comment>
<proteinExistence type="inferred from homology"/>
<keyword evidence="3 6" id="KW-0240">DNA-directed RNA polymerase</keyword>
<keyword evidence="9" id="KW-1185">Reference proteome</keyword>
<keyword evidence="4 6" id="KW-0804">Transcription</keyword>
<dbReference type="InterPro" id="IPR036390">
    <property type="entry name" value="WH_DNA-bd_sf"/>
</dbReference>
<dbReference type="GO" id="GO:0005666">
    <property type="term" value="C:RNA polymerase III complex"/>
    <property type="evidence" value="ECO:0007669"/>
    <property type="project" value="UniProtKB-UniRule"/>
</dbReference>
<dbReference type="EMBL" id="MU003795">
    <property type="protein sequence ID" value="KAF2720847.1"/>
    <property type="molecule type" value="Genomic_DNA"/>
</dbReference>
<dbReference type="GO" id="GO:0006383">
    <property type="term" value="P:transcription by RNA polymerase III"/>
    <property type="evidence" value="ECO:0007669"/>
    <property type="project" value="UniProtKB-UniRule"/>
</dbReference>
<protein>
    <recommendedName>
        <fullName evidence="6">DNA-directed RNA polymerase III subunit RPC6</fullName>
        <shortName evidence="6">RNA polymerase III subunit C6</shortName>
    </recommendedName>
</protein>
<gene>
    <name evidence="8" type="ORF">K431DRAFT_285319</name>
</gene>
<comment type="caution">
    <text evidence="8">The sequence shown here is derived from an EMBL/GenBank/DDBJ whole genome shotgun (WGS) entry which is preliminary data.</text>
</comment>
<dbReference type="OrthoDB" id="613763at2759"/>
<sequence>MATKREDDSGSPIPETKPDPMALYNACLNSCDASPDGLSRLFTQNDLLQLYPPCNSSVKDLMPLIQHLFDRKYLRTLKAGGVLCWMLRPRDAALKLSALTREEGAVYELIEDAGTSGVWSKTIKAKSGLQQTAVTKAAGKLEGRGLIKQVKSVKGPGQRTYMLAHLVPGDDVTGGSFFDAGDLDESLIEELGNLIVFQVKHQSWAGAKIKRRVKKRPREEDEEGDGVGQGGDQEQHYPGAKEDKADAPAANGDDQYENITQHLQLAYQPGTHNYPTATSLHSFLLTSGAIREGKAATFSVEEVQSLLNILVWDGKLEKVGPAGYRTVRGVDYKVGESSVDMGGYDDSEVGNGVTEGPCSSCPVAELCTGDLEKGVVSAAACAYFGPWLEA</sequence>
<dbReference type="InterPro" id="IPR016049">
    <property type="entry name" value="RNA_pol_Rpc34-like"/>
</dbReference>
<dbReference type="AlphaFoldDB" id="A0A9P4QA34"/>
<comment type="function">
    <text evidence="6">DNA-dependent RNA polymerase catalyzes the transcription of DNA into RNA using the four ribonucleoside triphosphates as substrates. Specific peripheric component of RNA polymerase III which synthesizes small RNAs, such as 5S rRNA and tRNAs.</text>
</comment>
<dbReference type="Gene3D" id="1.10.10.10">
    <property type="entry name" value="Winged helix-like DNA-binding domain superfamily/Winged helix DNA-binding domain"/>
    <property type="match status" value="1"/>
</dbReference>
<evidence type="ECO:0000256" key="7">
    <source>
        <dbReference type="SAM" id="MobiDB-lite"/>
    </source>
</evidence>
<evidence type="ECO:0000313" key="9">
    <source>
        <dbReference type="Proteomes" id="UP000799441"/>
    </source>
</evidence>
<dbReference type="PANTHER" id="PTHR12780">
    <property type="entry name" value="RNA POLYMERASE III DNA DIRECTED , 39KD SUBUNIT-RELATED"/>
    <property type="match status" value="1"/>
</dbReference>
<evidence type="ECO:0000256" key="2">
    <source>
        <dbReference type="ARBA" id="ARBA00011038"/>
    </source>
</evidence>